<evidence type="ECO:0000313" key="2">
    <source>
        <dbReference type="EMBL" id="TQM68562.1"/>
    </source>
</evidence>
<organism evidence="2 3">
    <name type="scientific">Actinomadura hallensis</name>
    <dbReference type="NCBI Taxonomy" id="337895"/>
    <lineage>
        <taxon>Bacteria</taxon>
        <taxon>Bacillati</taxon>
        <taxon>Actinomycetota</taxon>
        <taxon>Actinomycetes</taxon>
        <taxon>Streptosporangiales</taxon>
        <taxon>Thermomonosporaceae</taxon>
        <taxon>Actinomadura</taxon>
    </lineage>
</organism>
<comment type="caution">
    <text evidence="2">The sequence shown here is derived from an EMBL/GenBank/DDBJ whole genome shotgun (WGS) entry which is preliminary data.</text>
</comment>
<evidence type="ECO:0000313" key="3">
    <source>
        <dbReference type="Proteomes" id="UP000316706"/>
    </source>
</evidence>
<feature type="region of interest" description="Disordered" evidence="1">
    <location>
        <begin position="93"/>
        <end position="114"/>
    </location>
</feature>
<dbReference type="EMBL" id="VFPO01000001">
    <property type="protein sequence ID" value="TQM68562.1"/>
    <property type="molecule type" value="Genomic_DNA"/>
</dbReference>
<protein>
    <submittedName>
        <fullName evidence="2">Uncharacterized protein</fullName>
    </submittedName>
</protein>
<keyword evidence="3" id="KW-1185">Reference proteome</keyword>
<dbReference type="Proteomes" id="UP000316706">
    <property type="component" value="Unassembled WGS sequence"/>
</dbReference>
<name>A0A543IDD6_9ACTN</name>
<feature type="compositionally biased region" description="Basic and acidic residues" evidence="1">
    <location>
        <begin position="104"/>
        <end position="114"/>
    </location>
</feature>
<reference evidence="2 3" key="1">
    <citation type="submission" date="2019-06" db="EMBL/GenBank/DDBJ databases">
        <title>Sequencing the genomes of 1000 actinobacteria strains.</title>
        <authorList>
            <person name="Klenk H.-P."/>
        </authorList>
    </citation>
    <scope>NUCLEOTIDE SEQUENCE [LARGE SCALE GENOMIC DNA]</scope>
    <source>
        <strain evidence="2 3">DSM 45043</strain>
    </source>
</reference>
<dbReference type="AlphaFoldDB" id="A0A543IDD6"/>
<sequence length="114" mass="12554">MRPHPFAAVDEALAELTDHHLHDSRPENGTAEMATRLVRWLAGDPEPAGSLREHVDRHVRDGGSSLSEGHSEISAGGGLTEVRYWSCGKTATLSAHPSRRLRRRIDNTLDARGR</sequence>
<proteinExistence type="predicted"/>
<evidence type="ECO:0000256" key="1">
    <source>
        <dbReference type="SAM" id="MobiDB-lite"/>
    </source>
</evidence>
<gene>
    <name evidence="2" type="ORF">FHX41_2211</name>
</gene>
<accession>A0A543IDD6</accession>